<evidence type="ECO:0000313" key="12">
    <source>
        <dbReference type="Proteomes" id="UP001221757"/>
    </source>
</evidence>
<dbReference type="InterPro" id="IPR033138">
    <property type="entry name" value="Cu_oxidase_CS"/>
</dbReference>
<feature type="domain" description="Plastocyanin-like" evidence="10">
    <location>
        <begin position="30"/>
        <end position="139"/>
    </location>
</feature>
<dbReference type="PANTHER" id="PTHR11709:SF511">
    <property type="entry name" value="LACCASE"/>
    <property type="match status" value="1"/>
</dbReference>
<comment type="caution">
    <text evidence="11">The sequence shown here is derived from an EMBL/GenBank/DDBJ whole genome shotgun (WGS) entry which is preliminary data.</text>
</comment>
<dbReference type="SUPFAM" id="SSF49503">
    <property type="entry name" value="Cupredoxins"/>
    <property type="match status" value="3"/>
</dbReference>
<dbReference type="Gene3D" id="2.60.40.420">
    <property type="entry name" value="Cupredoxins - blue copper proteins"/>
    <property type="match status" value="3"/>
</dbReference>
<dbReference type="InterPro" id="IPR011706">
    <property type="entry name" value="Cu-oxidase_C"/>
</dbReference>
<evidence type="ECO:0000313" key="11">
    <source>
        <dbReference type="EMBL" id="KAJ7688671.1"/>
    </source>
</evidence>
<evidence type="ECO:0000256" key="1">
    <source>
        <dbReference type="ARBA" id="ARBA00010609"/>
    </source>
</evidence>
<organism evidence="11 12">
    <name type="scientific">Mycena rosella</name>
    <name type="common">Pink bonnet</name>
    <name type="synonym">Agaricus rosellus</name>
    <dbReference type="NCBI Taxonomy" id="1033263"/>
    <lineage>
        <taxon>Eukaryota</taxon>
        <taxon>Fungi</taxon>
        <taxon>Dikarya</taxon>
        <taxon>Basidiomycota</taxon>
        <taxon>Agaricomycotina</taxon>
        <taxon>Agaricomycetes</taxon>
        <taxon>Agaricomycetidae</taxon>
        <taxon>Agaricales</taxon>
        <taxon>Marasmiineae</taxon>
        <taxon>Mycenaceae</taxon>
        <taxon>Mycena</taxon>
    </lineage>
</organism>
<dbReference type="Proteomes" id="UP001221757">
    <property type="component" value="Unassembled WGS sequence"/>
</dbReference>
<keyword evidence="6" id="KW-0325">Glycoprotein</keyword>
<dbReference type="Pfam" id="PF07731">
    <property type="entry name" value="Cu-oxidase_2"/>
    <property type="match status" value="1"/>
</dbReference>
<keyword evidence="7" id="KW-0732">Signal</keyword>
<dbReference type="Pfam" id="PF07732">
    <property type="entry name" value="Cu-oxidase_3"/>
    <property type="match status" value="1"/>
</dbReference>
<dbReference type="GO" id="GO:0005507">
    <property type="term" value="F:copper ion binding"/>
    <property type="evidence" value="ECO:0007669"/>
    <property type="project" value="InterPro"/>
</dbReference>
<evidence type="ECO:0000256" key="2">
    <source>
        <dbReference type="ARBA" id="ARBA00022723"/>
    </source>
</evidence>
<dbReference type="InterPro" id="IPR001117">
    <property type="entry name" value="Cu-oxidase_2nd"/>
</dbReference>
<dbReference type="EMBL" id="JARKIE010000077">
    <property type="protein sequence ID" value="KAJ7688671.1"/>
    <property type="molecule type" value="Genomic_DNA"/>
</dbReference>
<evidence type="ECO:0000256" key="7">
    <source>
        <dbReference type="SAM" id="SignalP"/>
    </source>
</evidence>
<dbReference type="PANTHER" id="PTHR11709">
    <property type="entry name" value="MULTI-COPPER OXIDASE"/>
    <property type="match status" value="1"/>
</dbReference>
<sequence>MALVAFLALSFLSGSLAFGPGSVTNLKIVNGNISPDGFSRSAVLAGGTFPGTPILANKGDRLMINVEDLLTDNTMLRSTSIHWHGIQQDGSAWADGTSFVTQCPIAANNSFLYDFTPSGTFWYHSHLSTQYCDGLRGLYDPNDPHKDLYDIDDATTIISLADWFHVPALNAGFPFFFASNLINGKGRFAGGPASPLSVINVVYGSRYRFRLISMSCEPNFIFSIDGHDELTVIEADGVNTQPVVVDSIQILAGQRYSFVLNANKKIDNYWIRSVPNFGDTSFTGGVNSAILRYSGAAASDPKIQNTTSVQPLLETDLHPLIPVPVPGLPEVGGADVTINLNIGLDFSTVRYTMNGVSFVPPSAPVLLQILSGAQDAQALIPSGSYYALPPNKVIEISIPGDVNPGGPHPFHLHGHNFHVIRSAGSQTYNFKDPVIRDVVNTGFAGDNATFRFTTDNAGPWFLHCHIDIHLDIGLAVVFAEDTNNTAKEVVPASWKDLCPTYDSLTPSQM</sequence>
<dbReference type="AlphaFoldDB" id="A0AAD7DDD8"/>
<dbReference type="PROSITE" id="PS00079">
    <property type="entry name" value="MULTICOPPER_OXIDASE1"/>
    <property type="match status" value="2"/>
</dbReference>
<dbReference type="GO" id="GO:0016491">
    <property type="term" value="F:oxidoreductase activity"/>
    <property type="evidence" value="ECO:0007669"/>
    <property type="project" value="UniProtKB-KW"/>
</dbReference>
<feature type="chain" id="PRO_5042050125" evidence="7">
    <location>
        <begin position="18"/>
        <end position="509"/>
    </location>
</feature>
<protein>
    <submittedName>
        <fullName evidence="11">Laccase 5</fullName>
    </submittedName>
</protein>
<name>A0AAD7DDD8_MYCRO</name>
<keyword evidence="4" id="KW-0186">Copper</keyword>
<comment type="similarity">
    <text evidence="1">Belongs to the multicopper oxidase family.</text>
</comment>
<keyword evidence="5" id="KW-1015">Disulfide bond</keyword>
<keyword evidence="3" id="KW-0560">Oxidoreductase</keyword>
<feature type="signal peptide" evidence="7">
    <location>
        <begin position="1"/>
        <end position="17"/>
    </location>
</feature>
<dbReference type="PROSITE" id="PS00080">
    <property type="entry name" value="MULTICOPPER_OXIDASE2"/>
    <property type="match status" value="1"/>
</dbReference>
<evidence type="ECO:0000256" key="4">
    <source>
        <dbReference type="ARBA" id="ARBA00023008"/>
    </source>
</evidence>
<reference evidence="11" key="1">
    <citation type="submission" date="2023-03" db="EMBL/GenBank/DDBJ databases">
        <title>Massive genome expansion in bonnet fungi (Mycena s.s.) driven by repeated elements and novel gene families across ecological guilds.</title>
        <authorList>
            <consortium name="Lawrence Berkeley National Laboratory"/>
            <person name="Harder C.B."/>
            <person name="Miyauchi S."/>
            <person name="Viragh M."/>
            <person name="Kuo A."/>
            <person name="Thoen E."/>
            <person name="Andreopoulos B."/>
            <person name="Lu D."/>
            <person name="Skrede I."/>
            <person name="Drula E."/>
            <person name="Henrissat B."/>
            <person name="Morin E."/>
            <person name="Kohler A."/>
            <person name="Barry K."/>
            <person name="LaButti K."/>
            <person name="Morin E."/>
            <person name="Salamov A."/>
            <person name="Lipzen A."/>
            <person name="Mereny Z."/>
            <person name="Hegedus B."/>
            <person name="Baldrian P."/>
            <person name="Stursova M."/>
            <person name="Weitz H."/>
            <person name="Taylor A."/>
            <person name="Grigoriev I.V."/>
            <person name="Nagy L.G."/>
            <person name="Martin F."/>
            <person name="Kauserud H."/>
        </authorList>
    </citation>
    <scope>NUCLEOTIDE SEQUENCE</scope>
    <source>
        <strain evidence="11">CBHHK067</strain>
    </source>
</reference>
<accession>A0AAD7DDD8</accession>
<dbReference type="FunFam" id="2.60.40.420:FF:000045">
    <property type="entry name" value="Laccase 2"/>
    <property type="match status" value="1"/>
</dbReference>
<keyword evidence="12" id="KW-1185">Reference proteome</keyword>
<dbReference type="Pfam" id="PF00394">
    <property type="entry name" value="Cu-oxidase"/>
    <property type="match status" value="1"/>
</dbReference>
<dbReference type="InterPro" id="IPR008972">
    <property type="entry name" value="Cupredoxin"/>
</dbReference>
<evidence type="ECO:0000259" key="9">
    <source>
        <dbReference type="Pfam" id="PF07731"/>
    </source>
</evidence>
<proteinExistence type="inferred from homology"/>
<dbReference type="CDD" id="cd13903">
    <property type="entry name" value="CuRO_3_Tv-LCC_like"/>
    <property type="match status" value="1"/>
</dbReference>
<dbReference type="InterPro" id="IPR002355">
    <property type="entry name" value="Cu_oxidase_Cu_BS"/>
</dbReference>
<keyword evidence="2" id="KW-0479">Metal-binding</keyword>
<evidence type="ECO:0000256" key="6">
    <source>
        <dbReference type="ARBA" id="ARBA00023180"/>
    </source>
</evidence>
<feature type="domain" description="Plastocyanin-like" evidence="8">
    <location>
        <begin position="156"/>
        <end position="296"/>
    </location>
</feature>
<gene>
    <name evidence="11" type="ORF">B0H17DRAFT_1012464</name>
</gene>
<evidence type="ECO:0000259" key="10">
    <source>
        <dbReference type="Pfam" id="PF07732"/>
    </source>
</evidence>
<evidence type="ECO:0000259" key="8">
    <source>
        <dbReference type="Pfam" id="PF00394"/>
    </source>
</evidence>
<evidence type="ECO:0000256" key="3">
    <source>
        <dbReference type="ARBA" id="ARBA00023002"/>
    </source>
</evidence>
<dbReference type="InterPro" id="IPR045087">
    <property type="entry name" value="Cu-oxidase_fam"/>
</dbReference>
<dbReference type="InterPro" id="IPR011707">
    <property type="entry name" value="Cu-oxidase-like_N"/>
</dbReference>
<feature type="domain" description="Plastocyanin-like" evidence="9">
    <location>
        <begin position="359"/>
        <end position="482"/>
    </location>
</feature>
<evidence type="ECO:0000256" key="5">
    <source>
        <dbReference type="ARBA" id="ARBA00023157"/>
    </source>
</evidence>